<gene>
    <name evidence="1" type="ORF">KE626_31020</name>
</gene>
<proteinExistence type="predicted"/>
<accession>A0ABS5J9A8</accession>
<dbReference type="RefSeq" id="WP_211976966.1">
    <property type="nucleotide sequence ID" value="NZ_CBFHAM010000012.1"/>
</dbReference>
<name>A0ABS5J9A8_9BACT</name>
<sequence>MADSYVVHLAGGMYLDSSGALLNGVPDGAQVYQPPQGFHLDMDGVKDAFKFLSDILPNDEEGKKNGPGGVFPQKL</sequence>
<evidence type="ECO:0000313" key="2">
    <source>
        <dbReference type="Proteomes" id="UP000676386"/>
    </source>
</evidence>
<dbReference type="Proteomes" id="UP000676386">
    <property type="component" value="Unassembled WGS sequence"/>
</dbReference>
<comment type="caution">
    <text evidence="1">The sequence shown here is derived from an EMBL/GenBank/DDBJ whole genome shotgun (WGS) entry which is preliminary data.</text>
</comment>
<protein>
    <submittedName>
        <fullName evidence="1">Uncharacterized protein</fullName>
    </submittedName>
</protein>
<organism evidence="1 2">
    <name type="scientific">Chitinophaga hostae</name>
    <dbReference type="NCBI Taxonomy" id="2831022"/>
    <lineage>
        <taxon>Bacteria</taxon>
        <taxon>Pseudomonadati</taxon>
        <taxon>Bacteroidota</taxon>
        <taxon>Chitinophagia</taxon>
        <taxon>Chitinophagales</taxon>
        <taxon>Chitinophagaceae</taxon>
        <taxon>Chitinophaga</taxon>
    </lineage>
</organism>
<dbReference type="EMBL" id="JAGTXB010000025">
    <property type="protein sequence ID" value="MBS0031805.1"/>
    <property type="molecule type" value="Genomic_DNA"/>
</dbReference>
<reference evidence="1 2" key="1">
    <citation type="submission" date="2021-04" db="EMBL/GenBank/DDBJ databases">
        <title>Chitinophaga sp. nov., isolated from the rhizosphere soil.</title>
        <authorList>
            <person name="He S."/>
        </authorList>
    </citation>
    <scope>NUCLEOTIDE SEQUENCE [LARGE SCALE GENOMIC DNA]</scope>
    <source>
        <strain evidence="1 2">2R12</strain>
    </source>
</reference>
<evidence type="ECO:0000313" key="1">
    <source>
        <dbReference type="EMBL" id="MBS0031805.1"/>
    </source>
</evidence>
<keyword evidence="2" id="KW-1185">Reference proteome</keyword>